<dbReference type="InterPro" id="IPR028015">
    <property type="entry name" value="CCDC84-like"/>
</dbReference>
<dbReference type="PANTHER" id="PTHR31198:SF1">
    <property type="entry name" value="CENTROSOMAL AT-AC SPLICING FACTOR"/>
    <property type="match status" value="1"/>
</dbReference>
<dbReference type="FunCoup" id="A0A6P8HUL1">
    <property type="interactions" value="307"/>
</dbReference>
<dbReference type="AlphaFoldDB" id="A0A6P8HUL1"/>
<dbReference type="InParanoid" id="A0A6P8HUL1"/>
<dbReference type="GeneID" id="116295324"/>
<evidence type="ECO:0000256" key="2">
    <source>
        <dbReference type="SAM" id="MobiDB-lite"/>
    </source>
</evidence>
<dbReference type="Proteomes" id="UP000515163">
    <property type="component" value="Unplaced"/>
</dbReference>
<feature type="region of interest" description="Disordered" evidence="2">
    <location>
        <begin position="312"/>
        <end position="368"/>
    </location>
</feature>
<dbReference type="RefSeq" id="XP_031558968.1">
    <property type="nucleotide sequence ID" value="XM_031703108.1"/>
</dbReference>
<keyword evidence="3" id="KW-1185">Reference proteome</keyword>
<sequence>MADEQSSKDFAFCVLCRKNHDQGRKHIYSKKHKKALENVLLKFGKKVDEVRKYLHNPSVQDGELEPGAKFWCHFCGEDVNKHVTDRRVSITYGGVFEHFASKNHHKKLHSFWREHGAEKEKKSAFLVTNEQYIRFKEGVDKALKEHEEVMEKKREKEAEKIKQIEVKQKRESQQPPEIRPQQPLVIYKTVQNEFGIQQNPTGWHEGFRVWGGGIFKYRQGSDQWYPWEMDKEEGVPGNTSNAGVGLSSPRGIQTAKAFGSNLTCIDIKGLGQGEGNIYSGATPPWLRDDDDDNDDKKETCIGPSLEDFQKHVQRKKKSAQNPNRVGANFEREKQTDEEWLPSFGRVWNQGPRWQSRHEFRNEHRKKKN</sequence>
<name>A0A6P8HUL1_ACTTE</name>
<feature type="coiled-coil region" evidence="1">
    <location>
        <begin position="136"/>
        <end position="167"/>
    </location>
</feature>
<gene>
    <name evidence="4" type="primary">LOC116295324</name>
</gene>
<accession>A0A6P8HUL1</accession>
<dbReference type="OrthoDB" id="1892805at2759"/>
<proteinExistence type="predicted"/>
<dbReference type="Pfam" id="PF14968">
    <property type="entry name" value="CCDC84"/>
    <property type="match status" value="1"/>
</dbReference>
<evidence type="ECO:0000313" key="3">
    <source>
        <dbReference type="Proteomes" id="UP000515163"/>
    </source>
</evidence>
<reference evidence="4" key="1">
    <citation type="submission" date="2025-08" db="UniProtKB">
        <authorList>
            <consortium name="RefSeq"/>
        </authorList>
    </citation>
    <scope>IDENTIFICATION</scope>
    <source>
        <tissue evidence="4">Tentacle</tissue>
    </source>
</reference>
<evidence type="ECO:0000313" key="4">
    <source>
        <dbReference type="RefSeq" id="XP_031558968.1"/>
    </source>
</evidence>
<keyword evidence="1" id="KW-0175">Coiled coil</keyword>
<dbReference type="KEGG" id="aten:116295324"/>
<protein>
    <submittedName>
        <fullName evidence="4">Coiled-coil domain-containing protein 84-like</fullName>
    </submittedName>
</protein>
<dbReference type="PANTHER" id="PTHR31198">
    <property type="entry name" value="COILED-COIL DOMAIN-CONTAINING PROTEIN 84"/>
    <property type="match status" value="1"/>
</dbReference>
<organism evidence="3 4">
    <name type="scientific">Actinia tenebrosa</name>
    <name type="common">Australian red waratah sea anemone</name>
    <dbReference type="NCBI Taxonomy" id="6105"/>
    <lineage>
        <taxon>Eukaryota</taxon>
        <taxon>Metazoa</taxon>
        <taxon>Cnidaria</taxon>
        <taxon>Anthozoa</taxon>
        <taxon>Hexacorallia</taxon>
        <taxon>Actiniaria</taxon>
        <taxon>Actiniidae</taxon>
        <taxon>Actinia</taxon>
    </lineage>
</organism>
<evidence type="ECO:0000256" key="1">
    <source>
        <dbReference type="SAM" id="Coils"/>
    </source>
</evidence>